<dbReference type="OrthoDB" id="5421041at2759"/>
<dbReference type="InParanoid" id="K2R5R5"/>
<name>K2R5R5_MACPH</name>
<keyword evidence="1" id="KW-0175">Coiled coil</keyword>
<gene>
    <name evidence="2" type="ORF">MPH_13463</name>
</gene>
<dbReference type="HOGENOM" id="CLU_1034670_0_0_1"/>
<dbReference type="Gene3D" id="1.10.287.1490">
    <property type="match status" value="1"/>
</dbReference>
<reference evidence="2 3" key="1">
    <citation type="journal article" date="2012" name="BMC Genomics">
        <title>Tools to kill: Genome of one of the most destructive plant pathogenic fungi Macrophomina phaseolina.</title>
        <authorList>
            <person name="Islam M.S."/>
            <person name="Haque M.S."/>
            <person name="Islam M.M."/>
            <person name="Emdad E.M."/>
            <person name="Halim A."/>
            <person name="Hossen Q.M.M."/>
            <person name="Hossain M.Z."/>
            <person name="Ahmed B."/>
            <person name="Rahim S."/>
            <person name="Rahman M.S."/>
            <person name="Alam M.M."/>
            <person name="Hou S."/>
            <person name="Wan X."/>
            <person name="Saito J.A."/>
            <person name="Alam M."/>
        </authorList>
    </citation>
    <scope>NUCLEOTIDE SEQUENCE [LARGE SCALE GENOMIC DNA]</scope>
    <source>
        <strain evidence="2 3">MS6</strain>
    </source>
</reference>
<comment type="caution">
    <text evidence="2">The sequence shown here is derived from an EMBL/GenBank/DDBJ whole genome shotgun (WGS) entry which is preliminary data.</text>
</comment>
<evidence type="ECO:0000313" key="2">
    <source>
        <dbReference type="EMBL" id="EKG09503.1"/>
    </source>
</evidence>
<dbReference type="AlphaFoldDB" id="K2R5R5"/>
<feature type="coiled-coil region" evidence="1">
    <location>
        <begin position="71"/>
        <end position="225"/>
    </location>
</feature>
<dbReference type="EMBL" id="AHHD01000640">
    <property type="protein sequence ID" value="EKG09503.1"/>
    <property type="molecule type" value="Genomic_DNA"/>
</dbReference>
<evidence type="ECO:0000313" key="3">
    <source>
        <dbReference type="Proteomes" id="UP000007129"/>
    </source>
</evidence>
<accession>K2R5R5</accession>
<protein>
    <submittedName>
        <fullName evidence="2">Uncharacterized protein</fullName>
    </submittedName>
</protein>
<evidence type="ECO:0000256" key="1">
    <source>
        <dbReference type="SAM" id="Coils"/>
    </source>
</evidence>
<dbReference type="VEuPathDB" id="FungiDB:MPH_13463"/>
<dbReference type="SUPFAM" id="SSF57997">
    <property type="entry name" value="Tropomyosin"/>
    <property type="match status" value="1"/>
</dbReference>
<proteinExistence type="predicted"/>
<dbReference type="Proteomes" id="UP000007129">
    <property type="component" value="Unassembled WGS sequence"/>
</dbReference>
<organism evidence="2 3">
    <name type="scientific">Macrophomina phaseolina (strain MS6)</name>
    <name type="common">Charcoal rot fungus</name>
    <dbReference type="NCBI Taxonomy" id="1126212"/>
    <lineage>
        <taxon>Eukaryota</taxon>
        <taxon>Fungi</taxon>
        <taxon>Dikarya</taxon>
        <taxon>Ascomycota</taxon>
        <taxon>Pezizomycotina</taxon>
        <taxon>Dothideomycetes</taxon>
        <taxon>Dothideomycetes incertae sedis</taxon>
        <taxon>Botryosphaeriales</taxon>
        <taxon>Botryosphaeriaceae</taxon>
        <taxon>Macrophomina</taxon>
    </lineage>
</organism>
<sequence>MSSNAEPVPLAPDRLCDTENVHSPSHPIEIARQFTAAVRLLASNADYKYVADLIKEIPRLEELVRLKDGKIGNLRKDIRELEVKGENLSRQLIRTYEKEYDQFKSKESDLLSRIQDLEKQCKGQEEDVRRLMASESELKEKGRQVKSMWLSEKETVSKANKKIESLEEELNKAVAENAQLNKVVENLQAELAGTEQTVRSADNKIRNLEQQLQATSENLEEMKGLGVLLEEEGWKKPLANIEEIWSSLQQLVETYFGRDLGENVLYVCA</sequence>